<keyword evidence="3" id="KW-1185">Reference proteome</keyword>
<feature type="transmembrane region" description="Helical" evidence="1">
    <location>
        <begin position="91"/>
        <end position="112"/>
    </location>
</feature>
<comment type="caution">
    <text evidence="2">The sequence shown here is derived from an EMBL/GenBank/DDBJ whole genome shotgun (WGS) entry which is preliminary data.</text>
</comment>
<feature type="transmembrane region" description="Helical" evidence="1">
    <location>
        <begin position="16"/>
        <end position="38"/>
    </location>
</feature>
<dbReference type="InterPro" id="IPR009339">
    <property type="entry name" value="DUF998"/>
</dbReference>
<keyword evidence="1" id="KW-0472">Membrane</keyword>
<dbReference type="Pfam" id="PF06197">
    <property type="entry name" value="DUF998"/>
    <property type="match status" value="1"/>
</dbReference>
<protein>
    <submittedName>
        <fullName evidence="2">Uncharacterized protein DUF998</fullName>
    </submittedName>
</protein>
<reference evidence="2 3" key="1">
    <citation type="submission" date="2019-01" db="EMBL/GenBank/DDBJ databases">
        <title>Sequencing the genomes of 1000 actinobacteria strains.</title>
        <authorList>
            <person name="Klenk H.-P."/>
        </authorList>
    </citation>
    <scope>NUCLEOTIDE SEQUENCE [LARGE SCALE GENOMIC DNA]</scope>
    <source>
        <strain evidence="2 3">DSM 43925</strain>
    </source>
</reference>
<accession>A0A438MQ55</accession>
<dbReference type="EMBL" id="SAUN01000001">
    <property type="protein sequence ID" value="RVX47669.1"/>
    <property type="molecule type" value="Genomic_DNA"/>
</dbReference>
<keyword evidence="1" id="KW-0812">Transmembrane</keyword>
<evidence type="ECO:0000313" key="2">
    <source>
        <dbReference type="EMBL" id="RVX47669.1"/>
    </source>
</evidence>
<name>A0A438MQ55_9ACTN</name>
<dbReference type="AlphaFoldDB" id="A0A438MQ55"/>
<dbReference type="OrthoDB" id="8159487at2"/>
<evidence type="ECO:0000256" key="1">
    <source>
        <dbReference type="SAM" id="Phobius"/>
    </source>
</evidence>
<evidence type="ECO:0000313" key="3">
    <source>
        <dbReference type="Proteomes" id="UP000284824"/>
    </source>
</evidence>
<gene>
    <name evidence="2" type="ORF">EDD27_10613</name>
</gene>
<feature type="transmembrane region" description="Helical" evidence="1">
    <location>
        <begin position="193"/>
        <end position="213"/>
    </location>
</feature>
<feature type="transmembrane region" description="Helical" evidence="1">
    <location>
        <begin position="58"/>
        <end position="79"/>
    </location>
</feature>
<feature type="transmembrane region" description="Helical" evidence="1">
    <location>
        <begin position="167"/>
        <end position="187"/>
    </location>
</feature>
<proteinExistence type="predicted"/>
<keyword evidence="1" id="KW-1133">Transmembrane helix</keyword>
<sequence length="226" mass="23250">MTENLTTTAAGGATRTLLMCGIVAGPLYIVVVLLQMLTRDGFDISRHPASMLSNGDQGWIQIANFAISGLLFVAGAVGLHRVRGPAGRGDIWGPRLVGVFGAGMVAAAFFSADPADGFPPGTPLGPPTSMSTHGMVHFLVAGLAFLALIAACFVFGRRFAAAGRRGWAAFSTVTGALFLAAWISIFASQGSRVANVAFALAIALVLAWTSLLATHRLTRPGAAAPA</sequence>
<dbReference type="Proteomes" id="UP000284824">
    <property type="component" value="Unassembled WGS sequence"/>
</dbReference>
<dbReference type="RefSeq" id="WP_127940067.1">
    <property type="nucleotide sequence ID" value="NZ_SAUN01000001.1"/>
</dbReference>
<feature type="transmembrane region" description="Helical" evidence="1">
    <location>
        <begin position="132"/>
        <end position="155"/>
    </location>
</feature>
<organism evidence="2 3">
    <name type="scientific">Nonomuraea polychroma</name>
    <dbReference type="NCBI Taxonomy" id="46176"/>
    <lineage>
        <taxon>Bacteria</taxon>
        <taxon>Bacillati</taxon>
        <taxon>Actinomycetota</taxon>
        <taxon>Actinomycetes</taxon>
        <taxon>Streptosporangiales</taxon>
        <taxon>Streptosporangiaceae</taxon>
        <taxon>Nonomuraea</taxon>
    </lineage>
</organism>